<evidence type="ECO:0008006" key="4">
    <source>
        <dbReference type="Google" id="ProtNLM"/>
    </source>
</evidence>
<evidence type="ECO:0000313" key="3">
    <source>
        <dbReference type="Proteomes" id="UP000005824"/>
    </source>
</evidence>
<dbReference type="Pfam" id="PF07843">
    <property type="entry name" value="DUF1634"/>
    <property type="match status" value="1"/>
</dbReference>
<dbReference type="STRING" id="497964.CfE428DRAFT_6164"/>
<gene>
    <name evidence="2" type="ORF">CfE428DRAFT_6164</name>
</gene>
<feature type="transmembrane region" description="Helical" evidence="1">
    <location>
        <begin position="48"/>
        <end position="71"/>
    </location>
</feature>
<proteinExistence type="predicted"/>
<evidence type="ECO:0000313" key="2">
    <source>
        <dbReference type="EMBL" id="EDY16351.1"/>
    </source>
</evidence>
<name>B4DB73_9BACT</name>
<dbReference type="InParanoid" id="B4DB73"/>
<evidence type="ECO:0000256" key="1">
    <source>
        <dbReference type="SAM" id="Phobius"/>
    </source>
</evidence>
<dbReference type="Proteomes" id="UP000005824">
    <property type="component" value="Unassembled WGS sequence"/>
</dbReference>
<feature type="transmembrane region" description="Helical" evidence="1">
    <location>
        <begin position="20"/>
        <end position="41"/>
    </location>
</feature>
<accession>B4DB73</accession>
<keyword evidence="1" id="KW-1133">Transmembrane helix</keyword>
<reference evidence="2 3" key="1">
    <citation type="journal article" date="2011" name="J. Bacteriol.">
        <title>Genome sequence of Chthoniobacter flavus Ellin428, an aerobic heterotrophic soil bacterium.</title>
        <authorList>
            <person name="Kant R."/>
            <person name="van Passel M.W."/>
            <person name="Palva A."/>
            <person name="Lucas S."/>
            <person name="Lapidus A."/>
            <person name="Glavina Del Rio T."/>
            <person name="Dalin E."/>
            <person name="Tice H."/>
            <person name="Bruce D."/>
            <person name="Goodwin L."/>
            <person name="Pitluck S."/>
            <person name="Larimer F.W."/>
            <person name="Land M.L."/>
            <person name="Hauser L."/>
            <person name="Sangwan P."/>
            <person name="de Vos W.M."/>
            <person name="Janssen P.H."/>
            <person name="Smidt H."/>
        </authorList>
    </citation>
    <scope>NUCLEOTIDE SEQUENCE [LARGE SCALE GENOMIC DNA]</scope>
    <source>
        <strain evidence="2 3">Ellin428</strain>
    </source>
</reference>
<keyword evidence="1" id="KW-0472">Membrane</keyword>
<keyword evidence="3" id="KW-1185">Reference proteome</keyword>
<dbReference type="RefSeq" id="WP_006983483.1">
    <property type="nucleotide sequence ID" value="NZ_ABVL01000035.1"/>
</dbReference>
<dbReference type="eggNOG" id="ENOG5033EMU">
    <property type="taxonomic scope" value="Bacteria"/>
</dbReference>
<dbReference type="AlphaFoldDB" id="B4DB73"/>
<organism evidence="2 3">
    <name type="scientific">Chthoniobacter flavus Ellin428</name>
    <dbReference type="NCBI Taxonomy" id="497964"/>
    <lineage>
        <taxon>Bacteria</taxon>
        <taxon>Pseudomonadati</taxon>
        <taxon>Verrucomicrobiota</taxon>
        <taxon>Spartobacteria</taxon>
        <taxon>Chthoniobacterales</taxon>
        <taxon>Chthoniobacteraceae</taxon>
        <taxon>Chthoniobacter</taxon>
    </lineage>
</organism>
<comment type="caution">
    <text evidence="2">The sequence shown here is derived from an EMBL/GenBank/DDBJ whole genome shotgun (WGS) entry which is preliminary data.</text>
</comment>
<keyword evidence="1" id="KW-0812">Transmembrane</keyword>
<dbReference type="InterPro" id="IPR012861">
    <property type="entry name" value="DUF1634"/>
</dbReference>
<protein>
    <recommendedName>
        <fullName evidence="4">DUF1634 domain-containing protein</fullName>
    </recommendedName>
</protein>
<sequence>MSTLPNETPHRGLERVLAALLHYGTAAACVAISIGLVMQWLGARGQGVINAGIAAFILLPVLRLVCMWIAFVRARDFRFAFITALVLTIMTVACVLGVLFSAHGH</sequence>
<dbReference type="EMBL" id="ABVL01000035">
    <property type="protein sequence ID" value="EDY16351.1"/>
    <property type="molecule type" value="Genomic_DNA"/>
</dbReference>
<feature type="transmembrane region" description="Helical" evidence="1">
    <location>
        <begin position="77"/>
        <end position="100"/>
    </location>
</feature>